<gene>
    <name evidence="7" type="ORF">HINF_LOCUS24551</name>
    <name evidence="8" type="ORF">HINF_LOCUS24554</name>
    <name evidence="4" type="ORF">HINF_LOCUS42834</name>
    <name evidence="5" type="ORF">HINF_LOCUS43763</name>
    <name evidence="6" type="ORF">HINF_LOCUS43766</name>
    <name evidence="9" type="ORF">HINF_LOCUS64846</name>
</gene>
<dbReference type="InterPro" id="IPR017930">
    <property type="entry name" value="Myb_dom"/>
</dbReference>
<reference evidence="7 10" key="2">
    <citation type="submission" date="2024-07" db="EMBL/GenBank/DDBJ databases">
        <authorList>
            <person name="Akdeniz Z."/>
        </authorList>
    </citation>
    <scope>NUCLEOTIDE SEQUENCE [LARGE SCALE GENOMIC DNA]</scope>
</reference>
<keyword evidence="10" id="KW-1185">Reference proteome</keyword>
<dbReference type="PROSITE" id="PS51293">
    <property type="entry name" value="SANT"/>
    <property type="match status" value="1"/>
</dbReference>
<evidence type="ECO:0000313" key="8">
    <source>
        <dbReference type="EMBL" id="CAL6015037.1"/>
    </source>
</evidence>
<dbReference type="SUPFAM" id="SSF46689">
    <property type="entry name" value="Homeodomain-like"/>
    <property type="match status" value="1"/>
</dbReference>
<feature type="domain" description="HTH myb-type" evidence="3">
    <location>
        <begin position="1"/>
        <end position="54"/>
    </location>
</feature>
<dbReference type="InterPro" id="IPR001005">
    <property type="entry name" value="SANT/Myb"/>
</dbReference>
<evidence type="ECO:0000313" key="7">
    <source>
        <dbReference type="EMBL" id="CAL6015031.1"/>
    </source>
</evidence>
<accession>A0AA86QL81</accession>
<evidence type="ECO:0000313" key="6">
    <source>
        <dbReference type="EMBL" id="CAI9956121.1"/>
    </source>
</evidence>
<evidence type="ECO:0000313" key="4">
    <source>
        <dbReference type="EMBL" id="CAI9955189.1"/>
    </source>
</evidence>
<proteinExistence type="predicted"/>
<dbReference type="CDD" id="cd00167">
    <property type="entry name" value="SANT"/>
    <property type="match status" value="1"/>
</dbReference>
<dbReference type="SMART" id="SM00717">
    <property type="entry name" value="SANT"/>
    <property type="match status" value="1"/>
</dbReference>
<dbReference type="Gene3D" id="1.10.10.60">
    <property type="entry name" value="Homeodomain-like"/>
    <property type="match status" value="1"/>
</dbReference>
<name>A0AA86QL81_9EUKA</name>
<protein>
    <submittedName>
        <fullName evidence="4">SANT/Myb domain</fullName>
    </submittedName>
    <submittedName>
        <fullName evidence="7">SANT/Myb_domain</fullName>
    </submittedName>
</protein>
<reference evidence="4" key="1">
    <citation type="submission" date="2023-06" db="EMBL/GenBank/DDBJ databases">
        <authorList>
            <person name="Kurt Z."/>
        </authorList>
    </citation>
    <scope>NUCLEOTIDE SEQUENCE</scope>
</reference>
<dbReference type="AlphaFoldDB" id="A0AA86QL81"/>
<evidence type="ECO:0000313" key="9">
    <source>
        <dbReference type="EMBL" id="CAL6089471.1"/>
    </source>
</evidence>
<evidence type="ECO:0000256" key="1">
    <source>
        <dbReference type="SAM" id="MobiDB-lite"/>
    </source>
</evidence>
<feature type="compositionally biased region" description="Low complexity" evidence="1">
    <location>
        <begin position="50"/>
        <end position="62"/>
    </location>
</feature>
<evidence type="ECO:0000259" key="3">
    <source>
        <dbReference type="PROSITE" id="PS51294"/>
    </source>
</evidence>
<dbReference type="Pfam" id="PF00249">
    <property type="entry name" value="Myb_DNA-binding"/>
    <property type="match status" value="1"/>
</dbReference>
<dbReference type="InterPro" id="IPR009057">
    <property type="entry name" value="Homeodomain-like_sf"/>
</dbReference>
<feature type="domain" description="SANT" evidence="2">
    <location>
        <begin position="6"/>
        <end position="54"/>
    </location>
</feature>
<evidence type="ECO:0000313" key="10">
    <source>
        <dbReference type="Proteomes" id="UP001642409"/>
    </source>
</evidence>
<dbReference type="Proteomes" id="UP001642409">
    <property type="component" value="Unassembled WGS sequence"/>
</dbReference>
<dbReference type="EMBL" id="CAXDID020000072">
    <property type="protein sequence ID" value="CAL6015031.1"/>
    <property type="molecule type" value="Genomic_DNA"/>
</dbReference>
<sequence length="78" mass="9787">MKRYWNKWTLEEKRIFRNALKQFGKDFETISDLLQNRSYRQVRSHYYNTQSSQKQQDSQKQQNNYKKESYQFICYDTV</sequence>
<evidence type="ECO:0000313" key="5">
    <source>
        <dbReference type="EMBL" id="CAI9956118.1"/>
    </source>
</evidence>
<dbReference type="EMBL" id="CATOUU010000871">
    <property type="protein sequence ID" value="CAI9956121.1"/>
    <property type="molecule type" value="Genomic_DNA"/>
</dbReference>
<dbReference type="InterPro" id="IPR017884">
    <property type="entry name" value="SANT_dom"/>
</dbReference>
<dbReference type="EMBL" id="CATOUU010000861">
    <property type="protein sequence ID" value="CAI9955189.1"/>
    <property type="molecule type" value="Genomic_DNA"/>
</dbReference>
<organism evidence="4">
    <name type="scientific">Hexamita inflata</name>
    <dbReference type="NCBI Taxonomy" id="28002"/>
    <lineage>
        <taxon>Eukaryota</taxon>
        <taxon>Metamonada</taxon>
        <taxon>Diplomonadida</taxon>
        <taxon>Hexamitidae</taxon>
        <taxon>Hexamitinae</taxon>
        <taxon>Hexamita</taxon>
    </lineage>
</organism>
<dbReference type="EMBL" id="CAXDID020000420">
    <property type="protein sequence ID" value="CAL6089471.1"/>
    <property type="molecule type" value="Genomic_DNA"/>
</dbReference>
<dbReference type="PROSITE" id="PS51294">
    <property type="entry name" value="HTH_MYB"/>
    <property type="match status" value="1"/>
</dbReference>
<comment type="caution">
    <text evidence="4">The sequence shown here is derived from an EMBL/GenBank/DDBJ whole genome shotgun (WGS) entry which is preliminary data.</text>
</comment>
<evidence type="ECO:0000259" key="2">
    <source>
        <dbReference type="PROSITE" id="PS51293"/>
    </source>
</evidence>
<dbReference type="EMBL" id="CATOUU010000871">
    <property type="protein sequence ID" value="CAI9956118.1"/>
    <property type="molecule type" value="Genomic_DNA"/>
</dbReference>
<dbReference type="EMBL" id="CAXDID020000072">
    <property type="protein sequence ID" value="CAL6015037.1"/>
    <property type="molecule type" value="Genomic_DNA"/>
</dbReference>
<feature type="region of interest" description="Disordered" evidence="1">
    <location>
        <begin position="45"/>
        <end position="65"/>
    </location>
</feature>